<protein>
    <submittedName>
        <fullName evidence="2">Uncharacterized protein</fullName>
    </submittedName>
</protein>
<keyword evidence="3" id="KW-1185">Reference proteome</keyword>
<keyword evidence="1" id="KW-0472">Membrane</keyword>
<dbReference type="RefSeq" id="WP_197681072.1">
    <property type="nucleotide sequence ID" value="NZ_LT629757.1"/>
</dbReference>
<accession>A0A1H1M1S3</accession>
<organism evidence="2 3">
    <name type="scientific">Nocardioides scoriae</name>
    <dbReference type="NCBI Taxonomy" id="642780"/>
    <lineage>
        <taxon>Bacteria</taxon>
        <taxon>Bacillati</taxon>
        <taxon>Actinomycetota</taxon>
        <taxon>Actinomycetes</taxon>
        <taxon>Propionibacteriales</taxon>
        <taxon>Nocardioidaceae</taxon>
        <taxon>Nocardioides</taxon>
    </lineage>
</organism>
<dbReference type="Proteomes" id="UP000198859">
    <property type="component" value="Chromosome I"/>
</dbReference>
<feature type="transmembrane region" description="Helical" evidence="1">
    <location>
        <begin position="32"/>
        <end position="50"/>
    </location>
</feature>
<sequence length="97" mass="9929">MATTTSTRPVAAPPLGDDPVTRLFASRSVAEHVVRGVVGLVLVVLALAYAGTTAWALLLVVPAVVAWRGCPTCWALGLAATLSRGRAGCDDGACRGR</sequence>
<name>A0A1H1M1S3_9ACTN</name>
<evidence type="ECO:0000313" key="2">
    <source>
        <dbReference type="EMBL" id="SDR79959.1"/>
    </source>
</evidence>
<dbReference type="AlphaFoldDB" id="A0A1H1M1S3"/>
<dbReference type="EMBL" id="LT629757">
    <property type="protein sequence ID" value="SDR79959.1"/>
    <property type="molecule type" value="Genomic_DNA"/>
</dbReference>
<keyword evidence="1" id="KW-0812">Transmembrane</keyword>
<dbReference type="STRING" id="642780.SAMN04488570_0421"/>
<evidence type="ECO:0000256" key="1">
    <source>
        <dbReference type="SAM" id="Phobius"/>
    </source>
</evidence>
<gene>
    <name evidence="2" type="ORF">SAMN04488570_0421</name>
</gene>
<reference evidence="3" key="1">
    <citation type="submission" date="2016-10" db="EMBL/GenBank/DDBJ databases">
        <authorList>
            <person name="Varghese N."/>
            <person name="Submissions S."/>
        </authorList>
    </citation>
    <scope>NUCLEOTIDE SEQUENCE [LARGE SCALE GENOMIC DNA]</scope>
    <source>
        <strain evidence="3">DSM 22127</strain>
    </source>
</reference>
<keyword evidence="1" id="KW-1133">Transmembrane helix</keyword>
<proteinExistence type="predicted"/>
<evidence type="ECO:0000313" key="3">
    <source>
        <dbReference type="Proteomes" id="UP000198859"/>
    </source>
</evidence>